<dbReference type="AlphaFoldDB" id="A0A4Z2GWB2"/>
<reference evidence="1 2" key="1">
    <citation type="submission" date="2019-03" db="EMBL/GenBank/DDBJ databases">
        <title>First draft genome of Liparis tanakae, snailfish: a comprehensive survey of snailfish specific genes.</title>
        <authorList>
            <person name="Kim W."/>
            <person name="Song I."/>
            <person name="Jeong J.-H."/>
            <person name="Kim D."/>
            <person name="Kim S."/>
            <person name="Ryu S."/>
            <person name="Song J.Y."/>
            <person name="Lee S.K."/>
        </authorList>
    </citation>
    <scope>NUCLEOTIDE SEQUENCE [LARGE SCALE GENOMIC DNA]</scope>
    <source>
        <tissue evidence="1">Muscle</tissue>
    </source>
</reference>
<dbReference type="EMBL" id="SRLO01000403">
    <property type="protein sequence ID" value="TNN57530.1"/>
    <property type="molecule type" value="Genomic_DNA"/>
</dbReference>
<comment type="caution">
    <text evidence="1">The sequence shown here is derived from an EMBL/GenBank/DDBJ whole genome shotgun (WGS) entry which is preliminary data.</text>
</comment>
<evidence type="ECO:0000313" key="2">
    <source>
        <dbReference type="Proteomes" id="UP000314294"/>
    </source>
</evidence>
<dbReference type="Proteomes" id="UP000314294">
    <property type="component" value="Unassembled WGS sequence"/>
</dbReference>
<evidence type="ECO:0000313" key="1">
    <source>
        <dbReference type="EMBL" id="TNN57530.1"/>
    </source>
</evidence>
<sequence length="176" mass="19187">MSTSLLFARDMCLLLRSPISYMSWVEPGTFGYAGLLVLTANGFQWPPTLSFEHRLDEGDLTEGRGKLWTWKGPTLLWRSNFYDAQIGQSRGIQASKKHITASSGARGSKDSAIGLRGIDLTDSDEVCKQPGVGISFVKAHVNVSRDGAELQFGLRPPVIGRRGASGSCTERQGRRG</sequence>
<gene>
    <name evidence="1" type="ORF">EYF80_032254</name>
</gene>
<protein>
    <submittedName>
        <fullName evidence="1">Uncharacterized protein</fullName>
    </submittedName>
</protein>
<keyword evidence="2" id="KW-1185">Reference proteome</keyword>
<proteinExistence type="predicted"/>
<accession>A0A4Z2GWB2</accession>
<organism evidence="1 2">
    <name type="scientific">Liparis tanakae</name>
    <name type="common">Tanaka's snailfish</name>
    <dbReference type="NCBI Taxonomy" id="230148"/>
    <lineage>
        <taxon>Eukaryota</taxon>
        <taxon>Metazoa</taxon>
        <taxon>Chordata</taxon>
        <taxon>Craniata</taxon>
        <taxon>Vertebrata</taxon>
        <taxon>Euteleostomi</taxon>
        <taxon>Actinopterygii</taxon>
        <taxon>Neopterygii</taxon>
        <taxon>Teleostei</taxon>
        <taxon>Neoteleostei</taxon>
        <taxon>Acanthomorphata</taxon>
        <taxon>Eupercaria</taxon>
        <taxon>Perciformes</taxon>
        <taxon>Cottioidei</taxon>
        <taxon>Cottales</taxon>
        <taxon>Liparidae</taxon>
        <taxon>Liparis</taxon>
    </lineage>
</organism>
<name>A0A4Z2GWB2_9TELE</name>